<evidence type="ECO:0000313" key="1">
    <source>
        <dbReference type="EMBL" id="KAF2482317.1"/>
    </source>
</evidence>
<protein>
    <submittedName>
        <fullName evidence="1">Uncharacterized protein</fullName>
    </submittedName>
</protein>
<accession>A0A6A6PSW5</accession>
<dbReference type="EMBL" id="MU001636">
    <property type="protein sequence ID" value="KAF2482317.1"/>
    <property type="molecule type" value="Genomic_DNA"/>
</dbReference>
<keyword evidence="2" id="KW-1185">Reference proteome</keyword>
<dbReference type="Proteomes" id="UP000799767">
    <property type="component" value="Unassembled WGS sequence"/>
</dbReference>
<proteinExistence type="predicted"/>
<gene>
    <name evidence="1" type="ORF">BDY17DRAFT_158060</name>
</gene>
<dbReference type="AlphaFoldDB" id="A0A6A6PSW5"/>
<dbReference type="RefSeq" id="XP_033588887.1">
    <property type="nucleotide sequence ID" value="XM_033729681.1"/>
</dbReference>
<name>A0A6A6PSW5_9PEZI</name>
<organism evidence="1 2">
    <name type="scientific">Neohortaea acidophila</name>
    <dbReference type="NCBI Taxonomy" id="245834"/>
    <lineage>
        <taxon>Eukaryota</taxon>
        <taxon>Fungi</taxon>
        <taxon>Dikarya</taxon>
        <taxon>Ascomycota</taxon>
        <taxon>Pezizomycotina</taxon>
        <taxon>Dothideomycetes</taxon>
        <taxon>Dothideomycetidae</taxon>
        <taxon>Mycosphaerellales</taxon>
        <taxon>Teratosphaeriaceae</taxon>
        <taxon>Neohortaea</taxon>
    </lineage>
</organism>
<reference evidence="1" key="1">
    <citation type="journal article" date="2020" name="Stud. Mycol.">
        <title>101 Dothideomycetes genomes: a test case for predicting lifestyles and emergence of pathogens.</title>
        <authorList>
            <person name="Haridas S."/>
            <person name="Albert R."/>
            <person name="Binder M."/>
            <person name="Bloem J."/>
            <person name="Labutti K."/>
            <person name="Salamov A."/>
            <person name="Andreopoulos B."/>
            <person name="Baker S."/>
            <person name="Barry K."/>
            <person name="Bills G."/>
            <person name="Bluhm B."/>
            <person name="Cannon C."/>
            <person name="Castanera R."/>
            <person name="Culley D."/>
            <person name="Daum C."/>
            <person name="Ezra D."/>
            <person name="Gonzalez J."/>
            <person name="Henrissat B."/>
            <person name="Kuo A."/>
            <person name="Liang C."/>
            <person name="Lipzen A."/>
            <person name="Lutzoni F."/>
            <person name="Magnuson J."/>
            <person name="Mondo S."/>
            <person name="Nolan M."/>
            <person name="Ohm R."/>
            <person name="Pangilinan J."/>
            <person name="Park H.-J."/>
            <person name="Ramirez L."/>
            <person name="Alfaro M."/>
            <person name="Sun H."/>
            <person name="Tritt A."/>
            <person name="Yoshinaga Y."/>
            <person name="Zwiers L.-H."/>
            <person name="Turgeon B."/>
            <person name="Goodwin S."/>
            <person name="Spatafora J."/>
            <person name="Crous P."/>
            <person name="Grigoriev I."/>
        </authorList>
    </citation>
    <scope>NUCLEOTIDE SEQUENCE</scope>
    <source>
        <strain evidence="1">CBS 113389</strain>
    </source>
</reference>
<sequence>MLAARIAALFGMRWMRSGAGWGSPASTLHPPQTAGRAVAGLTPSLICLLNASSLTFPVFACSPSYSPSAAASLTTGPFLPCQ</sequence>
<dbReference type="GeneID" id="54470683"/>
<evidence type="ECO:0000313" key="2">
    <source>
        <dbReference type="Proteomes" id="UP000799767"/>
    </source>
</evidence>